<gene>
    <name evidence="7" type="ORF">F4V44_02495</name>
</gene>
<dbReference type="PANTHER" id="PTHR31438:SF1">
    <property type="entry name" value="LYSINE N-ACYLTRANSFERASE C17G9.06C-RELATED"/>
    <property type="match status" value="1"/>
</dbReference>
<dbReference type="Proteomes" id="UP000326671">
    <property type="component" value="Unassembled WGS sequence"/>
</dbReference>
<proteinExistence type="predicted"/>
<comment type="function">
    <text evidence="1">Acyltransferase required for the direct transfer of medium- to long-chain fatty acyl moieties from a carrier protein (MbtL) on to the epsilon-amino group of lysine residue in the mycobactin core.</text>
</comment>
<name>A0A5J5I3R8_9BACI</name>
<organism evidence="7 8">
    <name type="scientific">Niallia endozanthoxylica</name>
    <dbReference type="NCBI Taxonomy" id="2036016"/>
    <lineage>
        <taxon>Bacteria</taxon>
        <taxon>Bacillati</taxon>
        <taxon>Bacillota</taxon>
        <taxon>Bacilli</taxon>
        <taxon>Bacillales</taxon>
        <taxon>Bacillaceae</taxon>
        <taxon>Niallia</taxon>
    </lineage>
</organism>
<evidence type="ECO:0000256" key="5">
    <source>
        <dbReference type="ARBA" id="ARBA00031122"/>
    </source>
</evidence>
<protein>
    <recommendedName>
        <fullName evidence="3">Lysine N-acyltransferase MbtK</fullName>
    </recommendedName>
    <alternativeName>
        <fullName evidence="5">Mycobactin synthase protein K</fullName>
    </alternativeName>
</protein>
<sequence length="201" mass="23928">MKSKVVTRQGYPFDQYDSIIKKVISFRRVSLKEDVEMLHSWMHREHVIPFWKLNISLADYRIHLQNFLQDDHQTLLVGELDGVPMSYWESYWVKDDIIGNYYACDEYDQGIHLLIGPSEFLGKGFIYPLLMTILNKKFQVSETQTIIAEPDVRNEKMIHVFKKCGFQPVKEVELPDKTGLLMECKRNIFESRWKDWQTNKF</sequence>
<keyword evidence="7" id="KW-0808">Transferase</keyword>
<evidence type="ECO:0000313" key="7">
    <source>
        <dbReference type="EMBL" id="KAA9030678.1"/>
    </source>
</evidence>
<dbReference type="InterPro" id="IPR016181">
    <property type="entry name" value="Acyl_CoA_acyltransferase"/>
</dbReference>
<dbReference type="OrthoDB" id="9795206at2"/>
<dbReference type="SMART" id="SM01006">
    <property type="entry name" value="AlcB"/>
    <property type="match status" value="1"/>
</dbReference>
<dbReference type="InterPro" id="IPR019432">
    <property type="entry name" value="Acyltransferase_MbtK/IucB-like"/>
</dbReference>
<comment type="caution">
    <text evidence="7">The sequence shown here is derived from an EMBL/GenBank/DDBJ whole genome shotgun (WGS) entry which is preliminary data.</text>
</comment>
<evidence type="ECO:0000256" key="1">
    <source>
        <dbReference type="ARBA" id="ARBA00003818"/>
    </source>
</evidence>
<evidence type="ECO:0000259" key="6">
    <source>
        <dbReference type="PROSITE" id="PS51186"/>
    </source>
</evidence>
<dbReference type="EMBL" id="VYKL01000006">
    <property type="protein sequence ID" value="KAA9030678.1"/>
    <property type="molecule type" value="Genomic_DNA"/>
</dbReference>
<accession>A0A5J5I3R8</accession>
<dbReference type="PROSITE" id="PS51186">
    <property type="entry name" value="GNAT"/>
    <property type="match status" value="1"/>
</dbReference>
<dbReference type="PANTHER" id="PTHR31438">
    <property type="entry name" value="LYSINE N-ACYLTRANSFERASE C17G9.06C-RELATED"/>
    <property type="match status" value="1"/>
</dbReference>
<evidence type="ECO:0000256" key="2">
    <source>
        <dbReference type="ARBA" id="ARBA00004924"/>
    </source>
</evidence>
<keyword evidence="8" id="KW-1185">Reference proteome</keyword>
<dbReference type="Pfam" id="PF13523">
    <property type="entry name" value="Acetyltransf_8"/>
    <property type="match status" value="1"/>
</dbReference>
<dbReference type="GO" id="GO:0016410">
    <property type="term" value="F:N-acyltransferase activity"/>
    <property type="evidence" value="ECO:0007669"/>
    <property type="project" value="TreeGrafter"/>
</dbReference>
<evidence type="ECO:0000313" key="8">
    <source>
        <dbReference type="Proteomes" id="UP000326671"/>
    </source>
</evidence>
<evidence type="ECO:0000256" key="3">
    <source>
        <dbReference type="ARBA" id="ARBA00020586"/>
    </source>
</evidence>
<dbReference type="GO" id="GO:0019290">
    <property type="term" value="P:siderophore biosynthetic process"/>
    <property type="evidence" value="ECO:0007669"/>
    <property type="project" value="InterPro"/>
</dbReference>
<comment type="pathway">
    <text evidence="2">Siderophore biosynthesis.</text>
</comment>
<dbReference type="AlphaFoldDB" id="A0A5J5I3R8"/>
<dbReference type="RefSeq" id="WP_150438406.1">
    <property type="nucleotide sequence ID" value="NZ_VYKL01000006.1"/>
</dbReference>
<reference evidence="7 8" key="1">
    <citation type="submission" date="2019-09" db="EMBL/GenBank/DDBJ databases">
        <title>Whole genome sequences of isolates from the Mars Exploration Rovers.</title>
        <authorList>
            <person name="Seuylemezian A."/>
            <person name="Vaishampayan P."/>
        </authorList>
    </citation>
    <scope>NUCLEOTIDE SEQUENCE [LARGE SCALE GENOMIC DNA]</scope>
    <source>
        <strain evidence="7 8">MER_TA_151</strain>
    </source>
</reference>
<dbReference type="Gene3D" id="3.40.630.30">
    <property type="match status" value="1"/>
</dbReference>
<keyword evidence="4" id="KW-0046">Antibiotic resistance</keyword>
<evidence type="ECO:0000256" key="4">
    <source>
        <dbReference type="ARBA" id="ARBA00023251"/>
    </source>
</evidence>
<dbReference type="SUPFAM" id="SSF55729">
    <property type="entry name" value="Acyl-CoA N-acyltransferases (Nat)"/>
    <property type="match status" value="1"/>
</dbReference>
<dbReference type="GO" id="GO:0046677">
    <property type="term" value="P:response to antibiotic"/>
    <property type="evidence" value="ECO:0007669"/>
    <property type="project" value="UniProtKB-KW"/>
</dbReference>
<feature type="domain" description="N-acetyltransferase" evidence="6">
    <location>
        <begin position="24"/>
        <end position="187"/>
    </location>
</feature>
<dbReference type="InterPro" id="IPR000182">
    <property type="entry name" value="GNAT_dom"/>
</dbReference>